<keyword evidence="3" id="KW-1185">Reference proteome</keyword>
<protein>
    <submittedName>
        <fullName evidence="2">Uncharacterized protein</fullName>
    </submittedName>
</protein>
<dbReference type="RefSeq" id="WP_010035231.1">
    <property type="nucleotide sequence ID" value="NZ_CP025958.1"/>
</dbReference>
<dbReference type="KEGG" id="gog:C1280_24265"/>
<dbReference type="OrthoDB" id="267939at2"/>
<name>A0A2Z3H1B9_9BACT</name>
<proteinExistence type="predicted"/>
<evidence type="ECO:0000313" key="3">
    <source>
        <dbReference type="Proteomes" id="UP000245802"/>
    </source>
</evidence>
<evidence type="ECO:0000256" key="1">
    <source>
        <dbReference type="SAM" id="MobiDB-lite"/>
    </source>
</evidence>
<dbReference type="AlphaFoldDB" id="A0A2Z3H1B9"/>
<dbReference type="Proteomes" id="UP000245802">
    <property type="component" value="Chromosome"/>
</dbReference>
<sequence>MSKSGQEPADAKSGVSVSDMARTVGLSRQRFHQLMKSGVFPQPLRDEATGRPYYDESGQAQCLEVRRRNCGVNGRVVLFYARRQPATAPPPRPAKPRPAPTEKHDEILDGIRALGLVQATALQVNDAIKESFPKGTGGVAVGEVIRAVFLRLRQNTADKVG</sequence>
<dbReference type="EMBL" id="CP025958">
    <property type="protein sequence ID" value="AWM39813.1"/>
    <property type="molecule type" value="Genomic_DNA"/>
</dbReference>
<organism evidence="2 3">
    <name type="scientific">Gemmata obscuriglobus</name>
    <dbReference type="NCBI Taxonomy" id="114"/>
    <lineage>
        <taxon>Bacteria</taxon>
        <taxon>Pseudomonadati</taxon>
        <taxon>Planctomycetota</taxon>
        <taxon>Planctomycetia</taxon>
        <taxon>Gemmatales</taxon>
        <taxon>Gemmataceae</taxon>
        <taxon>Gemmata</taxon>
    </lineage>
</organism>
<accession>A0A2Z3H1B9</accession>
<evidence type="ECO:0000313" key="2">
    <source>
        <dbReference type="EMBL" id="AWM39813.1"/>
    </source>
</evidence>
<reference evidence="2 3" key="1">
    <citation type="submission" date="2018-01" db="EMBL/GenBank/DDBJ databases">
        <title>G. obscuriglobus.</title>
        <authorList>
            <person name="Franke J."/>
            <person name="Blomberg W."/>
            <person name="Selmecki A."/>
        </authorList>
    </citation>
    <scope>NUCLEOTIDE SEQUENCE [LARGE SCALE GENOMIC DNA]</scope>
    <source>
        <strain evidence="2 3">DSM 5831</strain>
    </source>
</reference>
<gene>
    <name evidence="2" type="ORF">C1280_24265</name>
</gene>
<feature type="region of interest" description="Disordered" evidence="1">
    <location>
        <begin position="82"/>
        <end position="102"/>
    </location>
</feature>
<feature type="region of interest" description="Disordered" evidence="1">
    <location>
        <begin position="1"/>
        <end position="21"/>
    </location>
</feature>
<feature type="compositionally biased region" description="Pro residues" evidence="1">
    <location>
        <begin position="87"/>
        <end position="99"/>
    </location>
</feature>